<organism evidence="2 3">
    <name type="scientific">Candidatus Sungbacteria bacterium RIFCSPHIGHO2_02_FULL_52_23</name>
    <dbReference type="NCBI Taxonomy" id="1802274"/>
    <lineage>
        <taxon>Bacteria</taxon>
        <taxon>Candidatus Sungiibacteriota</taxon>
    </lineage>
</organism>
<sequence>MNPNFSKKISTYCRIVQSALVRGKKIISGRPGTVSGIIIMLGYVIAICGYIYWADSTRIRVPDGGYQTLFSACAYPVGEAGLGENDLACFRRELRAWIKQFGLAQTSAHFDAYIRSDEGVRLRGGACHALGHDLGEAALSSRYSATEILNSCSSVCEEGCFNGIGHAYVALHQDGNGIDSFCKPEDFSGPRTRTLACYHGFGHGFADVFGFDLEKNIRRCDSIHDTEGRFQCGHAVFMALSTIPPQIIKQAKLPPDIPAFCAALDDTYHSSCFIFSGYLIFGIGGGAQAAFETCGNVPHRWQEECSARIGESIFLSDKQPDHVAKYCKNISDPLMRKMCIGMAAKVAVTDSASRIEMGGAVCAAAEPSDQEYCFAEFGARIEETRGSDERTRVCALFPNQESYCLNQD</sequence>
<dbReference type="STRING" id="1802274.A3J58_01230"/>
<protein>
    <submittedName>
        <fullName evidence="2">Uncharacterized protein</fullName>
    </submittedName>
</protein>
<keyword evidence="1" id="KW-1133">Transmembrane helix</keyword>
<evidence type="ECO:0000256" key="1">
    <source>
        <dbReference type="SAM" id="Phobius"/>
    </source>
</evidence>
<dbReference type="EMBL" id="MHQM01000028">
    <property type="protein sequence ID" value="OHA03343.1"/>
    <property type="molecule type" value="Genomic_DNA"/>
</dbReference>
<feature type="transmembrane region" description="Helical" evidence="1">
    <location>
        <begin position="32"/>
        <end position="53"/>
    </location>
</feature>
<evidence type="ECO:0000313" key="2">
    <source>
        <dbReference type="EMBL" id="OHA03343.1"/>
    </source>
</evidence>
<keyword evidence="1" id="KW-0812">Transmembrane</keyword>
<proteinExistence type="predicted"/>
<comment type="caution">
    <text evidence="2">The sequence shown here is derived from an EMBL/GenBank/DDBJ whole genome shotgun (WGS) entry which is preliminary data.</text>
</comment>
<accession>A0A1G2KVC0</accession>
<dbReference type="AlphaFoldDB" id="A0A1G2KVC0"/>
<keyword evidence="1" id="KW-0472">Membrane</keyword>
<reference evidence="2 3" key="1">
    <citation type="journal article" date="2016" name="Nat. Commun.">
        <title>Thousands of microbial genomes shed light on interconnected biogeochemical processes in an aquifer system.</title>
        <authorList>
            <person name="Anantharaman K."/>
            <person name="Brown C.T."/>
            <person name="Hug L.A."/>
            <person name="Sharon I."/>
            <person name="Castelle C.J."/>
            <person name="Probst A.J."/>
            <person name="Thomas B.C."/>
            <person name="Singh A."/>
            <person name="Wilkins M.J."/>
            <person name="Karaoz U."/>
            <person name="Brodie E.L."/>
            <person name="Williams K.H."/>
            <person name="Hubbard S.S."/>
            <person name="Banfield J.F."/>
        </authorList>
    </citation>
    <scope>NUCLEOTIDE SEQUENCE [LARGE SCALE GENOMIC DNA]</scope>
</reference>
<dbReference type="Proteomes" id="UP000178510">
    <property type="component" value="Unassembled WGS sequence"/>
</dbReference>
<gene>
    <name evidence="2" type="ORF">A3J58_01230</name>
</gene>
<name>A0A1G2KVC0_9BACT</name>
<evidence type="ECO:0000313" key="3">
    <source>
        <dbReference type="Proteomes" id="UP000178510"/>
    </source>
</evidence>